<name>A0A0S4KVM5_9BACT</name>
<keyword evidence="1" id="KW-0472">Membrane</keyword>
<keyword evidence="1" id="KW-1133">Transmembrane helix</keyword>
<sequence length="105" mass="11414">MATGASGAWGVGGLTVKDQERLKHEVERDVERLRDAERSKRTLLAQTVYLGTVGLLFAVPIVAGAYIGRWIDGMVEGYSIRWTISLILLGVGVGAVNVYLLLVKE</sequence>
<protein>
    <submittedName>
        <fullName evidence="2">ATP synthase (Modular protein)</fullName>
    </submittedName>
</protein>
<keyword evidence="3" id="KW-1185">Reference proteome</keyword>
<feature type="transmembrane region" description="Helical" evidence="1">
    <location>
        <begin position="80"/>
        <end position="102"/>
    </location>
</feature>
<keyword evidence="1" id="KW-0812">Transmembrane</keyword>
<reference evidence="3" key="1">
    <citation type="submission" date="2015-09" db="EMBL/GenBank/DDBJ databases">
        <authorList>
            <person name="Daims H."/>
        </authorList>
    </citation>
    <scope>NUCLEOTIDE SEQUENCE [LARGE SCALE GENOMIC DNA]</scope>
</reference>
<feature type="transmembrane region" description="Helical" evidence="1">
    <location>
        <begin position="48"/>
        <end position="68"/>
    </location>
</feature>
<proteinExistence type="predicted"/>
<gene>
    <name evidence="2" type="ORF">NITINOP_0691</name>
</gene>
<organism evidence="2 3">
    <name type="scientific">Candidatus Nitrospira inopinata</name>
    <dbReference type="NCBI Taxonomy" id="1715989"/>
    <lineage>
        <taxon>Bacteria</taxon>
        <taxon>Pseudomonadati</taxon>
        <taxon>Nitrospirota</taxon>
        <taxon>Nitrospiria</taxon>
        <taxon>Nitrospirales</taxon>
        <taxon>Nitrospiraceae</taxon>
        <taxon>Nitrospira</taxon>
    </lineage>
</organism>
<dbReference type="STRING" id="1715989.NITINOP_0691"/>
<dbReference type="KEGG" id="nio:NITINOP_0691"/>
<dbReference type="RefSeq" id="WP_062483199.1">
    <property type="nucleotide sequence ID" value="NZ_LN885086.1"/>
</dbReference>
<evidence type="ECO:0000256" key="1">
    <source>
        <dbReference type="SAM" id="Phobius"/>
    </source>
</evidence>
<dbReference type="AlphaFoldDB" id="A0A0S4KVM5"/>
<dbReference type="EMBL" id="LN885086">
    <property type="protein sequence ID" value="CUQ65666.1"/>
    <property type="molecule type" value="Genomic_DNA"/>
</dbReference>
<dbReference type="Proteomes" id="UP000066284">
    <property type="component" value="Chromosome 1"/>
</dbReference>
<dbReference type="InterPro" id="IPR032820">
    <property type="entry name" value="ATPase_put"/>
</dbReference>
<evidence type="ECO:0000313" key="2">
    <source>
        <dbReference type="EMBL" id="CUQ65666.1"/>
    </source>
</evidence>
<evidence type="ECO:0000313" key="3">
    <source>
        <dbReference type="Proteomes" id="UP000066284"/>
    </source>
</evidence>
<accession>A0A0S4KVM5</accession>
<dbReference type="Pfam" id="PF09527">
    <property type="entry name" value="ATPase_gene1"/>
    <property type="match status" value="1"/>
</dbReference>